<gene>
    <name evidence="17" type="ORF">A2677_02005</name>
</gene>
<name>A0A1G2BJ38_9BACT</name>
<dbReference type="EC" id="2.4.99.28" evidence="14"/>
<evidence type="ECO:0000256" key="1">
    <source>
        <dbReference type="ARBA" id="ARBA00004141"/>
    </source>
</evidence>
<dbReference type="InterPro" id="IPR001182">
    <property type="entry name" value="FtsW/RodA"/>
</dbReference>
<feature type="transmembrane region" description="Helical" evidence="16">
    <location>
        <begin position="160"/>
        <end position="177"/>
    </location>
</feature>
<evidence type="ECO:0000256" key="7">
    <source>
        <dbReference type="ARBA" id="ARBA00022989"/>
    </source>
</evidence>
<comment type="similarity">
    <text evidence="11">Belongs to the SEDS family. FtsW subfamily.</text>
</comment>
<keyword evidence="5" id="KW-0133">Cell shape</keyword>
<comment type="catalytic activity">
    <reaction evidence="15">
        <text>[GlcNAc-(1-&gt;4)-Mur2Ac(oyl-L-Ala-gamma-D-Glu-L-Lys-D-Ala-D-Ala)](n)-di-trans,octa-cis-undecaprenyl diphosphate + beta-D-GlcNAc-(1-&gt;4)-Mur2Ac(oyl-L-Ala-gamma-D-Glu-L-Lys-D-Ala-D-Ala)-di-trans,octa-cis-undecaprenyl diphosphate = [GlcNAc-(1-&gt;4)-Mur2Ac(oyl-L-Ala-gamma-D-Glu-L-Lys-D-Ala-D-Ala)](n+1)-di-trans,octa-cis-undecaprenyl diphosphate + di-trans,octa-cis-undecaprenyl diphosphate + H(+)</text>
        <dbReference type="Rhea" id="RHEA:23708"/>
        <dbReference type="Rhea" id="RHEA-COMP:9602"/>
        <dbReference type="Rhea" id="RHEA-COMP:9603"/>
        <dbReference type="ChEBI" id="CHEBI:15378"/>
        <dbReference type="ChEBI" id="CHEBI:58405"/>
        <dbReference type="ChEBI" id="CHEBI:60033"/>
        <dbReference type="ChEBI" id="CHEBI:78435"/>
        <dbReference type="EC" id="2.4.99.28"/>
    </reaction>
</comment>
<dbReference type="GO" id="GO:0015648">
    <property type="term" value="F:lipid-linked peptidoglycan transporter activity"/>
    <property type="evidence" value="ECO:0007669"/>
    <property type="project" value="TreeGrafter"/>
</dbReference>
<evidence type="ECO:0000256" key="13">
    <source>
        <dbReference type="ARBA" id="ARBA00041418"/>
    </source>
</evidence>
<dbReference type="EMBL" id="MHKK01000039">
    <property type="protein sequence ID" value="OGY89233.1"/>
    <property type="molecule type" value="Genomic_DNA"/>
</dbReference>
<dbReference type="GO" id="GO:0008955">
    <property type="term" value="F:peptidoglycan glycosyltransferase activity"/>
    <property type="evidence" value="ECO:0007669"/>
    <property type="project" value="UniProtKB-EC"/>
</dbReference>
<keyword evidence="8 16" id="KW-0472">Membrane</keyword>
<accession>A0A1G2BJ38</accession>
<keyword evidence="4 16" id="KW-0812">Transmembrane</keyword>
<evidence type="ECO:0000313" key="17">
    <source>
        <dbReference type="EMBL" id="OGY89233.1"/>
    </source>
</evidence>
<evidence type="ECO:0000256" key="15">
    <source>
        <dbReference type="ARBA" id="ARBA00049902"/>
    </source>
</evidence>
<dbReference type="PANTHER" id="PTHR30474:SF2">
    <property type="entry name" value="PEPTIDOGLYCAN GLYCOSYLTRANSFERASE FTSW-RELATED"/>
    <property type="match status" value="1"/>
</dbReference>
<evidence type="ECO:0000256" key="9">
    <source>
        <dbReference type="ARBA" id="ARBA00032370"/>
    </source>
</evidence>
<feature type="transmembrane region" description="Helical" evidence="16">
    <location>
        <begin position="138"/>
        <end position="154"/>
    </location>
</feature>
<feature type="transmembrane region" description="Helical" evidence="16">
    <location>
        <begin position="335"/>
        <end position="356"/>
    </location>
</feature>
<dbReference type="GO" id="GO:0032153">
    <property type="term" value="C:cell division site"/>
    <property type="evidence" value="ECO:0007669"/>
    <property type="project" value="TreeGrafter"/>
</dbReference>
<evidence type="ECO:0000256" key="11">
    <source>
        <dbReference type="ARBA" id="ARBA00038053"/>
    </source>
</evidence>
<protein>
    <recommendedName>
        <fullName evidence="12">Probable peptidoglycan glycosyltransferase FtsW</fullName>
        <ecNumber evidence="14">2.4.99.28</ecNumber>
    </recommendedName>
    <alternativeName>
        <fullName evidence="13">Cell division protein FtsW</fullName>
    </alternativeName>
    <alternativeName>
        <fullName evidence="10">Cell wall polymerase</fullName>
    </alternativeName>
    <alternativeName>
        <fullName evidence="9">Peptidoglycan polymerase</fullName>
    </alternativeName>
</protein>
<organism evidence="17 18">
    <name type="scientific">Candidatus Komeilibacteria bacterium RIFCSPHIGHO2_01_FULL_52_14</name>
    <dbReference type="NCBI Taxonomy" id="1798549"/>
    <lineage>
        <taxon>Bacteria</taxon>
        <taxon>Candidatus Komeiliibacteriota</taxon>
    </lineage>
</organism>
<evidence type="ECO:0000256" key="2">
    <source>
        <dbReference type="ARBA" id="ARBA00022676"/>
    </source>
</evidence>
<feature type="transmembrane region" description="Helical" evidence="16">
    <location>
        <begin position="184"/>
        <end position="204"/>
    </location>
</feature>
<evidence type="ECO:0000256" key="4">
    <source>
        <dbReference type="ARBA" id="ARBA00022692"/>
    </source>
</evidence>
<reference evidence="17 18" key="1">
    <citation type="journal article" date="2016" name="Nat. Commun.">
        <title>Thousands of microbial genomes shed light on interconnected biogeochemical processes in an aquifer system.</title>
        <authorList>
            <person name="Anantharaman K."/>
            <person name="Brown C.T."/>
            <person name="Hug L.A."/>
            <person name="Sharon I."/>
            <person name="Castelle C.J."/>
            <person name="Probst A.J."/>
            <person name="Thomas B.C."/>
            <person name="Singh A."/>
            <person name="Wilkins M.J."/>
            <person name="Karaoz U."/>
            <person name="Brodie E.L."/>
            <person name="Williams K.H."/>
            <person name="Hubbard S.S."/>
            <person name="Banfield J.F."/>
        </authorList>
    </citation>
    <scope>NUCLEOTIDE SEQUENCE [LARGE SCALE GENOMIC DNA]</scope>
</reference>
<comment type="caution">
    <text evidence="17">The sequence shown here is derived from an EMBL/GenBank/DDBJ whole genome shotgun (WGS) entry which is preliminary data.</text>
</comment>
<evidence type="ECO:0000256" key="5">
    <source>
        <dbReference type="ARBA" id="ARBA00022960"/>
    </source>
</evidence>
<dbReference type="Proteomes" id="UP000177817">
    <property type="component" value="Unassembled WGS sequence"/>
</dbReference>
<dbReference type="PANTHER" id="PTHR30474">
    <property type="entry name" value="CELL CYCLE PROTEIN"/>
    <property type="match status" value="1"/>
</dbReference>
<evidence type="ECO:0000256" key="16">
    <source>
        <dbReference type="SAM" id="Phobius"/>
    </source>
</evidence>
<evidence type="ECO:0000256" key="10">
    <source>
        <dbReference type="ARBA" id="ARBA00033270"/>
    </source>
</evidence>
<keyword evidence="7 16" id="KW-1133">Transmembrane helix</keyword>
<feature type="transmembrane region" description="Helical" evidence="16">
    <location>
        <begin position="307"/>
        <end position="329"/>
    </location>
</feature>
<dbReference type="GO" id="GO:0009252">
    <property type="term" value="P:peptidoglycan biosynthetic process"/>
    <property type="evidence" value="ECO:0007669"/>
    <property type="project" value="UniProtKB-KW"/>
</dbReference>
<dbReference type="Pfam" id="PF01098">
    <property type="entry name" value="FTSW_RODA_SPOVE"/>
    <property type="match status" value="1"/>
</dbReference>
<feature type="transmembrane region" description="Helical" evidence="16">
    <location>
        <begin position="103"/>
        <end position="126"/>
    </location>
</feature>
<evidence type="ECO:0000256" key="6">
    <source>
        <dbReference type="ARBA" id="ARBA00022984"/>
    </source>
</evidence>
<evidence type="ECO:0000256" key="3">
    <source>
        <dbReference type="ARBA" id="ARBA00022679"/>
    </source>
</evidence>
<evidence type="ECO:0000313" key="18">
    <source>
        <dbReference type="Proteomes" id="UP000177817"/>
    </source>
</evidence>
<feature type="transmembrane region" description="Helical" evidence="16">
    <location>
        <begin position="41"/>
        <end position="58"/>
    </location>
</feature>
<keyword evidence="3" id="KW-0808">Transferase</keyword>
<sequence length="365" mass="39893">MRYDFVLLGTVGILLFFGLIALSSATSIISFQQTGQSYYYFQQQLLHGLLPGIILFFIAQRIDFHLYKKFAPFFLITTFLLLIVVLIPGVAITNASAKSWIPFFGASLQTSEIAKLTFVIWLSAWLSDQSRKGVRPGKTMFILLVVLGSMALLLQLQPDIGMLLIYGALALVLYIVSGARIRDILLLGFIVVAAASVFILTSPYRRDRVITFLKPQHDVKGSGYQVNQALIALGSGSWFGVGVGKSRQKFYFLPEIESDSIFAIIGEEGGFFISLGLLTLYTILFIRGSRIAAKAPDPFSSLMATGIIYMITLQVIVNIGAMVGLLPLTGIPLPFISLGGTNLIVLLLATGILMNISLSANRLYA</sequence>
<comment type="subcellular location">
    <subcellularLocation>
        <location evidence="1">Membrane</location>
        <topology evidence="1">Multi-pass membrane protein</topology>
    </subcellularLocation>
</comment>
<evidence type="ECO:0000256" key="12">
    <source>
        <dbReference type="ARBA" id="ARBA00041185"/>
    </source>
</evidence>
<keyword evidence="6" id="KW-0573">Peptidoglycan synthesis</keyword>
<feature type="transmembrane region" description="Helical" evidence="16">
    <location>
        <begin position="70"/>
        <end position="91"/>
    </location>
</feature>
<feature type="transmembrane region" description="Helical" evidence="16">
    <location>
        <begin position="261"/>
        <end position="286"/>
    </location>
</feature>
<dbReference type="AlphaFoldDB" id="A0A1G2BJ38"/>
<proteinExistence type="inferred from homology"/>
<evidence type="ECO:0000256" key="8">
    <source>
        <dbReference type="ARBA" id="ARBA00023136"/>
    </source>
</evidence>
<dbReference type="GO" id="GO:0005886">
    <property type="term" value="C:plasma membrane"/>
    <property type="evidence" value="ECO:0007669"/>
    <property type="project" value="TreeGrafter"/>
</dbReference>
<dbReference type="GO" id="GO:0051301">
    <property type="term" value="P:cell division"/>
    <property type="evidence" value="ECO:0007669"/>
    <property type="project" value="InterPro"/>
</dbReference>
<evidence type="ECO:0000256" key="14">
    <source>
        <dbReference type="ARBA" id="ARBA00044770"/>
    </source>
</evidence>
<dbReference type="GO" id="GO:0008360">
    <property type="term" value="P:regulation of cell shape"/>
    <property type="evidence" value="ECO:0007669"/>
    <property type="project" value="UniProtKB-KW"/>
</dbReference>
<keyword evidence="2" id="KW-0328">Glycosyltransferase</keyword>